<reference evidence="2" key="1">
    <citation type="journal article" date="2022" name="bioRxiv">
        <title>Sequencing and chromosome-scale assembly of the giantPleurodeles waltlgenome.</title>
        <authorList>
            <person name="Brown T."/>
            <person name="Elewa A."/>
            <person name="Iarovenko S."/>
            <person name="Subramanian E."/>
            <person name="Araus A.J."/>
            <person name="Petzold A."/>
            <person name="Susuki M."/>
            <person name="Suzuki K.-i.T."/>
            <person name="Hayashi T."/>
            <person name="Toyoda A."/>
            <person name="Oliveira C."/>
            <person name="Osipova E."/>
            <person name="Leigh N.D."/>
            <person name="Simon A."/>
            <person name="Yun M.H."/>
        </authorList>
    </citation>
    <scope>NUCLEOTIDE SEQUENCE</scope>
    <source>
        <strain evidence="2">20211129_DDA</strain>
        <tissue evidence="2">Liver</tissue>
    </source>
</reference>
<evidence type="ECO:0000313" key="3">
    <source>
        <dbReference type="Proteomes" id="UP001066276"/>
    </source>
</evidence>
<dbReference type="AlphaFoldDB" id="A0AAV7L5A2"/>
<sequence>MPISRAAARPAKPEGMPLGPVSLLHGVTTREEARPCLCPAVVPLGPECAKLFRECPGSCGSAQAPAGVPRLLRVVQRGRSRSTVSCQWTRAAPPGDSIITGLKNPEFSSPETPLVRSASHSKMRSGKSGAKQQASVSPPRSSSAKKES</sequence>
<proteinExistence type="predicted"/>
<dbReference type="EMBL" id="JANPWB010000016">
    <property type="protein sequence ID" value="KAJ1086109.1"/>
    <property type="molecule type" value="Genomic_DNA"/>
</dbReference>
<organism evidence="2 3">
    <name type="scientific">Pleurodeles waltl</name>
    <name type="common">Iberian ribbed newt</name>
    <dbReference type="NCBI Taxonomy" id="8319"/>
    <lineage>
        <taxon>Eukaryota</taxon>
        <taxon>Metazoa</taxon>
        <taxon>Chordata</taxon>
        <taxon>Craniata</taxon>
        <taxon>Vertebrata</taxon>
        <taxon>Euteleostomi</taxon>
        <taxon>Amphibia</taxon>
        <taxon>Batrachia</taxon>
        <taxon>Caudata</taxon>
        <taxon>Salamandroidea</taxon>
        <taxon>Salamandridae</taxon>
        <taxon>Pleurodelinae</taxon>
        <taxon>Pleurodeles</taxon>
    </lineage>
</organism>
<evidence type="ECO:0000256" key="1">
    <source>
        <dbReference type="SAM" id="MobiDB-lite"/>
    </source>
</evidence>
<feature type="region of interest" description="Disordered" evidence="1">
    <location>
        <begin position="80"/>
        <end position="148"/>
    </location>
</feature>
<keyword evidence="3" id="KW-1185">Reference proteome</keyword>
<protein>
    <submittedName>
        <fullName evidence="2">Uncharacterized protein</fullName>
    </submittedName>
</protein>
<accession>A0AAV7L5A2</accession>
<dbReference type="Proteomes" id="UP001066276">
    <property type="component" value="Chromosome 12"/>
</dbReference>
<gene>
    <name evidence="2" type="ORF">NDU88_006233</name>
</gene>
<evidence type="ECO:0000313" key="2">
    <source>
        <dbReference type="EMBL" id="KAJ1086109.1"/>
    </source>
</evidence>
<comment type="caution">
    <text evidence="2">The sequence shown here is derived from an EMBL/GenBank/DDBJ whole genome shotgun (WGS) entry which is preliminary data.</text>
</comment>
<name>A0AAV7L5A2_PLEWA</name>
<feature type="compositionally biased region" description="Polar residues" evidence="1">
    <location>
        <begin position="130"/>
        <end position="142"/>
    </location>
</feature>